<sequence>MEAKVRKGHREACLIPEGSINISNSERLKRKFMGVVHEGFDRIILDFKNVDNIDSVGAGKILFFNSILQKKDGRLIITNINSDEVKKAFDLIELSNAVKIKE</sequence>
<protein>
    <submittedName>
        <fullName evidence="2">STAS domain-containing protein</fullName>
    </submittedName>
</protein>
<dbReference type="RefSeq" id="WP_089759476.1">
    <property type="nucleotide sequence ID" value="NZ_FNGO01000008.1"/>
</dbReference>
<dbReference type="PROSITE" id="PS50801">
    <property type="entry name" value="STAS"/>
    <property type="match status" value="1"/>
</dbReference>
<dbReference type="CDD" id="cd07043">
    <property type="entry name" value="STAS_anti-anti-sigma_factors"/>
    <property type="match status" value="1"/>
</dbReference>
<proteinExistence type="predicted"/>
<dbReference type="AlphaFoldDB" id="A0A1G9MAG4"/>
<name>A0A1G9MAG4_9FIRM</name>
<dbReference type="STRING" id="321763.SAMN04488692_1084"/>
<dbReference type="EMBL" id="FNGO01000008">
    <property type="protein sequence ID" value="SDL71113.1"/>
    <property type="molecule type" value="Genomic_DNA"/>
</dbReference>
<feature type="domain" description="STAS" evidence="1">
    <location>
        <begin position="17"/>
        <end position="102"/>
    </location>
</feature>
<dbReference type="SUPFAM" id="SSF52091">
    <property type="entry name" value="SpoIIaa-like"/>
    <property type="match status" value="1"/>
</dbReference>
<dbReference type="GO" id="GO:0043856">
    <property type="term" value="F:anti-sigma factor antagonist activity"/>
    <property type="evidence" value="ECO:0007669"/>
    <property type="project" value="TreeGrafter"/>
</dbReference>
<dbReference type="Gene3D" id="3.30.750.24">
    <property type="entry name" value="STAS domain"/>
    <property type="match status" value="1"/>
</dbReference>
<dbReference type="InterPro" id="IPR002645">
    <property type="entry name" value="STAS_dom"/>
</dbReference>
<accession>A0A1G9MAG4</accession>
<reference evidence="2 3" key="1">
    <citation type="submission" date="2016-10" db="EMBL/GenBank/DDBJ databases">
        <authorList>
            <person name="de Groot N.N."/>
        </authorList>
    </citation>
    <scope>NUCLEOTIDE SEQUENCE [LARGE SCALE GENOMIC DNA]</scope>
    <source>
        <strain evidence="2 3">SLAS-1</strain>
    </source>
</reference>
<evidence type="ECO:0000313" key="2">
    <source>
        <dbReference type="EMBL" id="SDL71113.1"/>
    </source>
</evidence>
<keyword evidence="3" id="KW-1185">Reference proteome</keyword>
<gene>
    <name evidence="2" type="ORF">SAMN04488692_1084</name>
</gene>
<organism evidence="2 3">
    <name type="scientific">Halarsenatibacter silvermanii</name>
    <dbReference type="NCBI Taxonomy" id="321763"/>
    <lineage>
        <taxon>Bacteria</taxon>
        <taxon>Bacillati</taxon>
        <taxon>Bacillota</taxon>
        <taxon>Clostridia</taxon>
        <taxon>Halanaerobiales</taxon>
        <taxon>Halarsenatibacteraceae</taxon>
        <taxon>Halarsenatibacter</taxon>
    </lineage>
</organism>
<dbReference type="OrthoDB" id="9802385at2"/>
<dbReference type="Pfam" id="PF01740">
    <property type="entry name" value="STAS"/>
    <property type="match status" value="1"/>
</dbReference>
<dbReference type="Proteomes" id="UP000199476">
    <property type="component" value="Unassembled WGS sequence"/>
</dbReference>
<dbReference type="InterPro" id="IPR036513">
    <property type="entry name" value="STAS_dom_sf"/>
</dbReference>
<dbReference type="PANTHER" id="PTHR33495">
    <property type="entry name" value="ANTI-SIGMA FACTOR ANTAGONIST TM_1081-RELATED-RELATED"/>
    <property type="match status" value="1"/>
</dbReference>
<evidence type="ECO:0000259" key="1">
    <source>
        <dbReference type="PROSITE" id="PS50801"/>
    </source>
</evidence>
<evidence type="ECO:0000313" key="3">
    <source>
        <dbReference type="Proteomes" id="UP000199476"/>
    </source>
</evidence>